<evidence type="ECO:0000256" key="6">
    <source>
        <dbReference type="SAM" id="Phobius"/>
    </source>
</evidence>
<reference evidence="8 9" key="1">
    <citation type="submission" date="2018-04" db="EMBL/GenBank/DDBJ databases">
        <title>Genomic Encyclopedia of Archaeal and Bacterial Type Strains, Phase II (KMG-II): from individual species to whole genera.</title>
        <authorList>
            <person name="Goeker M."/>
        </authorList>
    </citation>
    <scope>NUCLEOTIDE SEQUENCE [LARGE SCALE GENOMIC DNA]</scope>
    <source>
        <strain evidence="8 9">DSM 25521</strain>
    </source>
</reference>
<dbReference type="InterPro" id="IPR000620">
    <property type="entry name" value="EamA_dom"/>
</dbReference>
<feature type="domain" description="EamA" evidence="7">
    <location>
        <begin position="10"/>
        <end position="138"/>
    </location>
</feature>
<name>A0A2T4YXU8_9HYPH</name>
<organism evidence="8 9">
    <name type="scientific">Phreatobacter oligotrophus</name>
    <dbReference type="NCBI Taxonomy" id="1122261"/>
    <lineage>
        <taxon>Bacteria</taxon>
        <taxon>Pseudomonadati</taxon>
        <taxon>Pseudomonadota</taxon>
        <taxon>Alphaproteobacteria</taxon>
        <taxon>Hyphomicrobiales</taxon>
        <taxon>Phreatobacteraceae</taxon>
        <taxon>Phreatobacter</taxon>
    </lineage>
</organism>
<comment type="similarity">
    <text evidence="2">Belongs to the EamA transporter family.</text>
</comment>
<feature type="transmembrane region" description="Helical" evidence="6">
    <location>
        <begin position="249"/>
        <end position="266"/>
    </location>
</feature>
<feature type="domain" description="EamA" evidence="7">
    <location>
        <begin position="162"/>
        <end position="289"/>
    </location>
</feature>
<feature type="transmembrane region" description="Helical" evidence="6">
    <location>
        <begin position="7"/>
        <end position="27"/>
    </location>
</feature>
<accession>A0A2T4YXU8</accession>
<dbReference type="SUPFAM" id="SSF103481">
    <property type="entry name" value="Multidrug resistance efflux transporter EmrE"/>
    <property type="match status" value="2"/>
</dbReference>
<evidence type="ECO:0000256" key="4">
    <source>
        <dbReference type="ARBA" id="ARBA00022989"/>
    </source>
</evidence>
<keyword evidence="3 6" id="KW-0812">Transmembrane</keyword>
<dbReference type="InterPro" id="IPR050638">
    <property type="entry name" value="AA-Vitamin_Transporters"/>
</dbReference>
<feature type="transmembrane region" description="Helical" evidence="6">
    <location>
        <begin position="33"/>
        <end position="56"/>
    </location>
</feature>
<feature type="transmembrane region" description="Helical" evidence="6">
    <location>
        <begin position="217"/>
        <end position="237"/>
    </location>
</feature>
<feature type="transmembrane region" description="Helical" evidence="6">
    <location>
        <begin position="272"/>
        <end position="289"/>
    </location>
</feature>
<evidence type="ECO:0000256" key="1">
    <source>
        <dbReference type="ARBA" id="ARBA00004141"/>
    </source>
</evidence>
<dbReference type="RefSeq" id="WP_170118307.1">
    <property type="nucleotide sequence ID" value="NZ_PZZL01000010.1"/>
</dbReference>
<protein>
    <submittedName>
        <fullName evidence="8">Putative membrane protein</fullName>
    </submittedName>
</protein>
<comment type="subcellular location">
    <subcellularLocation>
        <location evidence="1">Membrane</location>
        <topology evidence="1">Multi-pass membrane protein</topology>
    </subcellularLocation>
</comment>
<sequence length="292" mass="31059">MSLAVRAVPFLFVLAWSTGWIVAGFSARLADPLWFLFLRFSLAAAVIAAIAVVMGAPWPRSRAEIGHAMMSGVLLHALYLAAVWWAVANGVPSGVSGIMAGLQPVMTALLAPAILGERITARQGIGVALGFLGIILVLAPKLVGVSPETFEAIVTPLVINGLGMISVTAGTFYQKRFVSGGDMRTTTAWQYIAAALAMLPLFLVFGRVEAEWNQTLILTMAWSVLALSVGGIFLFLYLIRRGEVSRATAYIYLVPAVSALMAFLFFGETLTPVQLIGMAVTAAGVWLATRQG</sequence>
<dbReference type="PANTHER" id="PTHR32322">
    <property type="entry name" value="INNER MEMBRANE TRANSPORTER"/>
    <property type="match status" value="1"/>
</dbReference>
<dbReference type="Proteomes" id="UP000241808">
    <property type="component" value="Unassembled WGS sequence"/>
</dbReference>
<keyword evidence="5 6" id="KW-0472">Membrane</keyword>
<gene>
    <name evidence="8" type="ORF">C8P69_11020</name>
</gene>
<dbReference type="EMBL" id="PZZL01000010">
    <property type="protein sequence ID" value="PTM51355.1"/>
    <property type="molecule type" value="Genomic_DNA"/>
</dbReference>
<keyword evidence="4 6" id="KW-1133">Transmembrane helix</keyword>
<dbReference type="AlphaFoldDB" id="A0A2T4YXU8"/>
<evidence type="ECO:0000256" key="3">
    <source>
        <dbReference type="ARBA" id="ARBA00022692"/>
    </source>
</evidence>
<dbReference type="InterPro" id="IPR037185">
    <property type="entry name" value="EmrE-like"/>
</dbReference>
<evidence type="ECO:0000256" key="2">
    <source>
        <dbReference type="ARBA" id="ARBA00007362"/>
    </source>
</evidence>
<dbReference type="PANTHER" id="PTHR32322:SF2">
    <property type="entry name" value="EAMA DOMAIN-CONTAINING PROTEIN"/>
    <property type="match status" value="1"/>
</dbReference>
<dbReference type="GO" id="GO:0016020">
    <property type="term" value="C:membrane"/>
    <property type="evidence" value="ECO:0007669"/>
    <property type="project" value="UniProtKB-SubCell"/>
</dbReference>
<evidence type="ECO:0000256" key="5">
    <source>
        <dbReference type="ARBA" id="ARBA00023136"/>
    </source>
</evidence>
<dbReference type="Pfam" id="PF00892">
    <property type="entry name" value="EamA"/>
    <property type="match status" value="2"/>
</dbReference>
<feature type="transmembrane region" description="Helical" evidence="6">
    <location>
        <begin position="152"/>
        <end position="173"/>
    </location>
</feature>
<evidence type="ECO:0000313" key="8">
    <source>
        <dbReference type="EMBL" id="PTM51355.1"/>
    </source>
</evidence>
<keyword evidence="9" id="KW-1185">Reference proteome</keyword>
<feature type="transmembrane region" description="Helical" evidence="6">
    <location>
        <begin position="185"/>
        <end position="205"/>
    </location>
</feature>
<comment type="caution">
    <text evidence="8">The sequence shown here is derived from an EMBL/GenBank/DDBJ whole genome shotgun (WGS) entry which is preliminary data.</text>
</comment>
<feature type="transmembrane region" description="Helical" evidence="6">
    <location>
        <begin position="68"/>
        <end position="87"/>
    </location>
</feature>
<proteinExistence type="inferred from homology"/>
<feature type="transmembrane region" description="Helical" evidence="6">
    <location>
        <begin position="93"/>
        <end position="115"/>
    </location>
</feature>
<evidence type="ECO:0000259" key="7">
    <source>
        <dbReference type="Pfam" id="PF00892"/>
    </source>
</evidence>
<feature type="transmembrane region" description="Helical" evidence="6">
    <location>
        <begin position="127"/>
        <end position="146"/>
    </location>
</feature>
<dbReference type="Gene3D" id="1.10.3730.20">
    <property type="match status" value="2"/>
</dbReference>
<evidence type="ECO:0000313" key="9">
    <source>
        <dbReference type="Proteomes" id="UP000241808"/>
    </source>
</evidence>